<gene>
    <name evidence="2" type="ORF">EWM64_g10783</name>
</gene>
<keyword evidence="1" id="KW-0472">Membrane</keyword>
<feature type="transmembrane region" description="Helical" evidence="1">
    <location>
        <begin position="31"/>
        <end position="48"/>
    </location>
</feature>
<comment type="caution">
    <text evidence="2">The sequence shown here is derived from an EMBL/GenBank/DDBJ whole genome shotgun (WGS) entry which is preliminary data.</text>
</comment>
<evidence type="ECO:0000313" key="3">
    <source>
        <dbReference type="Proteomes" id="UP000298061"/>
    </source>
</evidence>
<evidence type="ECO:0000313" key="2">
    <source>
        <dbReference type="EMBL" id="TFY73229.1"/>
    </source>
</evidence>
<dbReference type="AlphaFoldDB" id="A0A4Y9ZIG0"/>
<accession>A0A4Y9ZIG0</accession>
<feature type="transmembrane region" description="Helical" evidence="1">
    <location>
        <begin position="179"/>
        <end position="200"/>
    </location>
</feature>
<feature type="transmembrane region" description="Helical" evidence="1">
    <location>
        <begin position="101"/>
        <end position="121"/>
    </location>
</feature>
<evidence type="ECO:0008006" key="4">
    <source>
        <dbReference type="Google" id="ProtNLM"/>
    </source>
</evidence>
<dbReference type="Proteomes" id="UP000298061">
    <property type="component" value="Unassembled WGS sequence"/>
</dbReference>
<organism evidence="2 3">
    <name type="scientific">Hericium alpestre</name>
    <dbReference type="NCBI Taxonomy" id="135208"/>
    <lineage>
        <taxon>Eukaryota</taxon>
        <taxon>Fungi</taxon>
        <taxon>Dikarya</taxon>
        <taxon>Basidiomycota</taxon>
        <taxon>Agaricomycotina</taxon>
        <taxon>Agaricomycetes</taxon>
        <taxon>Russulales</taxon>
        <taxon>Hericiaceae</taxon>
        <taxon>Hericium</taxon>
    </lineage>
</organism>
<sequence length="233" mass="25371">MNNPSQPPPPAGPSPRYALAARVYRSNLRPIVLILALLSGIWTLVWSIGLFKEINTDRTEHVPKLANFAIALGAIYMAAAVIEFFGVAAAGLQNLRLIRTYAILSLVSAVLVIGAAFVRVITHFVLKNDLLSECQDLLTNHTVDFRWGIWGPHESRQLQPDEAASWCKDAWNHDSASEIISLLIEIVAMGLFAAIAWAYYRQTLDPTSAANAARAPQSTGVAGTYNPAYNGSN</sequence>
<keyword evidence="3" id="KW-1185">Reference proteome</keyword>
<proteinExistence type="predicted"/>
<keyword evidence="1" id="KW-1133">Transmembrane helix</keyword>
<reference evidence="2 3" key="1">
    <citation type="submission" date="2019-02" db="EMBL/GenBank/DDBJ databases">
        <title>Genome sequencing of the rare red list fungi Hericium alpestre (H. flagellum).</title>
        <authorList>
            <person name="Buettner E."/>
            <person name="Kellner H."/>
        </authorList>
    </citation>
    <scope>NUCLEOTIDE SEQUENCE [LARGE SCALE GENOMIC DNA]</scope>
    <source>
        <strain evidence="2 3">DSM 108284</strain>
    </source>
</reference>
<dbReference type="OrthoDB" id="3352285at2759"/>
<feature type="non-terminal residue" evidence="2">
    <location>
        <position position="233"/>
    </location>
</feature>
<dbReference type="EMBL" id="SFCI01003142">
    <property type="protein sequence ID" value="TFY73229.1"/>
    <property type="molecule type" value="Genomic_DNA"/>
</dbReference>
<name>A0A4Y9ZIG0_9AGAM</name>
<protein>
    <recommendedName>
        <fullName evidence="4">MARVEL domain-containing protein</fullName>
    </recommendedName>
</protein>
<keyword evidence="1" id="KW-0812">Transmembrane</keyword>
<feature type="transmembrane region" description="Helical" evidence="1">
    <location>
        <begin position="68"/>
        <end position="89"/>
    </location>
</feature>
<evidence type="ECO:0000256" key="1">
    <source>
        <dbReference type="SAM" id="Phobius"/>
    </source>
</evidence>